<dbReference type="Proteomes" id="UP000655868">
    <property type="component" value="Unassembled WGS sequence"/>
</dbReference>
<protein>
    <submittedName>
        <fullName evidence="1">Uncharacterized protein</fullName>
    </submittedName>
</protein>
<sequence>MTDKEVAAVLGRAVWVINPVLDVLSTIDPLGLRGRTKRTEPSGDSVVDRGLDAMAWVLNTADVPGTKSWEGMSLHERSAWWVRRVGALNNLVVAYPGVFGALLQRLPLQDALGFANQSIVLCAVAREYGIVDQHKQVELIAAVLCQRNIGGASAKAAAAAGQLAEAEQDSKWTPFALAKALWRITKIVRGITDELGKRPRPKKIFRLFGMLPAVGVVADYFGEFGALSRAAKAGQQWIAAS</sequence>
<evidence type="ECO:0000313" key="2">
    <source>
        <dbReference type="Proteomes" id="UP000655868"/>
    </source>
</evidence>
<gene>
    <name evidence="1" type="ORF">JGU71_18615</name>
</gene>
<comment type="caution">
    <text evidence="1">The sequence shown here is derived from an EMBL/GenBank/DDBJ whole genome shotgun (WGS) entry which is preliminary data.</text>
</comment>
<proteinExistence type="predicted"/>
<reference evidence="1" key="1">
    <citation type="submission" date="2020-12" db="EMBL/GenBank/DDBJ databases">
        <title>Antrihabitans popcorni sp. nov. and Antrihabitans auranticaus sp. nov., isolated from a larva cave.</title>
        <authorList>
            <person name="Lee S.D."/>
            <person name="Kim I.S."/>
        </authorList>
    </citation>
    <scope>NUCLEOTIDE SEQUENCE</scope>
    <source>
        <strain evidence="1">YC3-6</strain>
    </source>
</reference>
<accession>A0A934NSY2</accession>
<dbReference type="EMBL" id="JAEMNV010000006">
    <property type="protein sequence ID" value="MBJ8340901.1"/>
    <property type="molecule type" value="Genomic_DNA"/>
</dbReference>
<organism evidence="1 2">
    <name type="scientific">Antrihabitans stalagmiti</name>
    <dbReference type="NCBI Taxonomy" id="2799499"/>
    <lineage>
        <taxon>Bacteria</taxon>
        <taxon>Bacillati</taxon>
        <taxon>Actinomycetota</taxon>
        <taxon>Actinomycetes</taxon>
        <taxon>Mycobacteriales</taxon>
        <taxon>Nocardiaceae</taxon>
        <taxon>Antrihabitans</taxon>
    </lineage>
</organism>
<evidence type="ECO:0000313" key="1">
    <source>
        <dbReference type="EMBL" id="MBJ8340901.1"/>
    </source>
</evidence>
<dbReference type="AlphaFoldDB" id="A0A934NSY2"/>
<name>A0A934NSY2_9NOCA</name>
<keyword evidence="2" id="KW-1185">Reference proteome</keyword>